<protein>
    <submittedName>
        <fullName evidence="2">Uncharacterized protein</fullName>
    </submittedName>
</protein>
<dbReference type="PATRIC" id="fig|649742.3.peg.291"/>
<evidence type="ECO:0000313" key="3">
    <source>
        <dbReference type="Proteomes" id="UP000003150"/>
    </source>
</evidence>
<dbReference type="Proteomes" id="UP000003150">
    <property type="component" value="Unassembled WGS sequence"/>
</dbReference>
<sequence length="52" mass="5566">MPRALLGRSGGRRHFFPPHSATIESTDTFAGIQSAPIETASTFASRNASKFS</sequence>
<dbReference type="AlphaFoldDB" id="D4TX58"/>
<reference evidence="2 3" key="1">
    <citation type="submission" date="2009-10" db="EMBL/GenBank/DDBJ databases">
        <authorList>
            <person name="Weinstock G."/>
            <person name="Sodergren E."/>
            <person name="Clifton S."/>
            <person name="Fulton L."/>
            <person name="Fulton B."/>
            <person name="Courtney L."/>
            <person name="Fronick C."/>
            <person name="Harrison M."/>
            <person name="Strong C."/>
            <person name="Farmer C."/>
            <person name="Delahaunty K."/>
            <person name="Markovic C."/>
            <person name="Hall O."/>
            <person name="Minx P."/>
            <person name="Tomlinson C."/>
            <person name="Mitreva M."/>
            <person name="Nelson J."/>
            <person name="Hou S."/>
            <person name="Wollam A."/>
            <person name="Pepin K.H."/>
            <person name="Johnson M."/>
            <person name="Bhonagiri V."/>
            <person name="Nash W.E."/>
            <person name="Warren W."/>
            <person name="Chinwalla A."/>
            <person name="Mardis E.R."/>
            <person name="Wilson R.K."/>
        </authorList>
    </citation>
    <scope>NUCLEOTIDE SEQUENCE [LARGE SCALE GENOMIC DNA]</scope>
    <source>
        <strain evidence="2 3">F0309</strain>
    </source>
</reference>
<proteinExistence type="predicted"/>
<dbReference type="HOGENOM" id="CLU_3075888_0_0_11"/>
<name>D4TX58_9ACTO</name>
<feature type="region of interest" description="Disordered" evidence="1">
    <location>
        <begin position="1"/>
        <end position="21"/>
    </location>
</feature>
<comment type="caution">
    <text evidence="2">The sequence shown here is derived from an EMBL/GenBank/DDBJ whole genome shotgun (WGS) entry which is preliminary data.</text>
</comment>
<dbReference type="EMBL" id="ACYT02000015">
    <property type="protein sequence ID" value="EFF80509.1"/>
    <property type="molecule type" value="Genomic_DNA"/>
</dbReference>
<accession>D4TX58</accession>
<evidence type="ECO:0000313" key="2">
    <source>
        <dbReference type="EMBL" id="EFF80509.1"/>
    </source>
</evidence>
<evidence type="ECO:0000256" key="1">
    <source>
        <dbReference type="SAM" id="MobiDB-lite"/>
    </source>
</evidence>
<gene>
    <name evidence="2" type="ORF">HMPREF0970_00515</name>
</gene>
<organism evidence="2 3">
    <name type="scientific">Schaalia odontolytica F0309</name>
    <dbReference type="NCBI Taxonomy" id="649742"/>
    <lineage>
        <taxon>Bacteria</taxon>
        <taxon>Bacillati</taxon>
        <taxon>Actinomycetota</taxon>
        <taxon>Actinomycetes</taxon>
        <taxon>Actinomycetales</taxon>
        <taxon>Actinomycetaceae</taxon>
        <taxon>Schaalia</taxon>
    </lineage>
</organism>